<sequence length="223" mass="23954">MKGLLIKDFKLLMGQKNFFAAVFVVAIFLLISGTGGAAASASYVVCYVGFVSSFFVLSTIGYDEYDNGNAYLFTLPFRRSTYAVEKYIFGLSMGILTMFIMLVIEGAYFRVQDISADWTMLLVTFGSGAACLAGFLALMIPFQLKFGAEKGRIALIAVFMAVFVVVYGLAKALDANIMNLNRLIETGQKLGTAGVAAVIALIAVAALVVSAGISTRILSKKEF</sequence>
<evidence type="ECO:0000313" key="3">
    <source>
        <dbReference type="Proteomes" id="UP001305815"/>
    </source>
</evidence>
<feature type="transmembrane region" description="Helical" evidence="1">
    <location>
        <begin position="121"/>
        <end position="141"/>
    </location>
</feature>
<dbReference type="Pfam" id="PF13346">
    <property type="entry name" value="ABC2_membrane_5"/>
    <property type="match status" value="1"/>
</dbReference>
<feature type="transmembrane region" description="Helical" evidence="1">
    <location>
        <begin position="12"/>
        <end position="31"/>
    </location>
</feature>
<organism evidence="2 3">
    <name type="scientific">Claveliimonas bilis</name>
    <dbReference type="NCBI Taxonomy" id="3028070"/>
    <lineage>
        <taxon>Bacteria</taxon>
        <taxon>Bacillati</taxon>
        <taxon>Bacillota</taxon>
        <taxon>Clostridia</taxon>
        <taxon>Lachnospirales</taxon>
        <taxon>Lachnospiraceae</taxon>
        <taxon>Claveliimonas</taxon>
    </lineage>
</organism>
<accession>A0ABN6YY23</accession>
<proteinExistence type="predicted"/>
<dbReference type="Proteomes" id="UP001305815">
    <property type="component" value="Chromosome"/>
</dbReference>
<gene>
    <name evidence="2" type="ORF">Lac1_24740</name>
</gene>
<feature type="transmembrane region" description="Helical" evidence="1">
    <location>
        <begin position="37"/>
        <end position="57"/>
    </location>
</feature>
<dbReference type="RefSeq" id="WP_230105382.1">
    <property type="nucleotide sequence ID" value="NZ_AP024845.1"/>
</dbReference>
<name>A0ABN6YY23_9FIRM</name>
<feature type="transmembrane region" description="Helical" evidence="1">
    <location>
        <begin position="153"/>
        <end position="170"/>
    </location>
</feature>
<feature type="transmembrane region" description="Helical" evidence="1">
    <location>
        <begin position="190"/>
        <end position="213"/>
    </location>
</feature>
<feature type="transmembrane region" description="Helical" evidence="1">
    <location>
        <begin position="87"/>
        <end position="109"/>
    </location>
</feature>
<keyword evidence="3" id="KW-1185">Reference proteome</keyword>
<keyword evidence="1" id="KW-0812">Transmembrane</keyword>
<keyword evidence="1" id="KW-1133">Transmembrane helix</keyword>
<protein>
    <submittedName>
        <fullName evidence="2">Transporter</fullName>
    </submittedName>
</protein>
<evidence type="ECO:0000256" key="1">
    <source>
        <dbReference type="SAM" id="Phobius"/>
    </source>
</evidence>
<dbReference type="EMBL" id="AP027742">
    <property type="protein sequence ID" value="BDZ78291.1"/>
    <property type="molecule type" value="Genomic_DNA"/>
</dbReference>
<reference evidence="3" key="1">
    <citation type="journal article" date="2023" name="Int. J. Syst. Evol. Microbiol.">
        <title>Claveliimonas bilis gen. nov., sp. nov., deoxycholic acid-producing bacteria isolated from human faeces, and reclassification of Sellimonas monacensis Zenner et al. 2021 as Claveliimonas monacensis comb. nov.</title>
        <authorList>
            <person name="Hisatomi A."/>
            <person name="Kastawa N.W.E.P.G."/>
            <person name="Song I."/>
            <person name="Ohkuma M."/>
            <person name="Fukiya S."/>
            <person name="Sakamoto M."/>
        </authorList>
    </citation>
    <scope>NUCLEOTIDE SEQUENCE [LARGE SCALE GENOMIC DNA]</scope>
    <source>
        <strain evidence="3">12BBH14</strain>
    </source>
</reference>
<keyword evidence="1" id="KW-0472">Membrane</keyword>
<evidence type="ECO:0000313" key="2">
    <source>
        <dbReference type="EMBL" id="BDZ78291.1"/>
    </source>
</evidence>
<dbReference type="InterPro" id="IPR025699">
    <property type="entry name" value="ABC2_memb-like"/>
</dbReference>